<dbReference type="OrthoDB" id="2015515at2759"/>
<protein>
    <recommendedName>
        <fullName evidence="5 10">Transaldolase</fullName>
        <ecNumber evidence="4 10">2.2.1.2</ecNumber>
    </recommendedName>
</protein>
<comment type="function">
    <text evidence="1">Transaldolase is important for the balance of metabolites in the pentose-phosphate pathway.</text>
</comment>
<comment type="similarity">
    <text evidence="3">Belongs to the transaldolase family. Type 1 subfamily.</text>
</comment>
<name>G0WAB1_NAUDC</name>
<dbReference type="OMA" id="THAEFLW"/>
<dbReference type="CDD" id="cd00957">
    <property type="entry name" value="Transaldolase_TalAB"/>
    <property type="match status" value="1"/>
</dbReference>
<dbReference type="Pfam" id="PF00923">
    <property type="entry name" value="TAL_FSA"/>
    <property type="match status" value="1"/>
</dbReference>
<dbReference type="NCBIfam" id="TIGR00874">
    <property type="entry name" value="talAB"/>
    <property type="match status" value="1"/>
</dbReference>
<dbReference type="InterPro" id="IPR018225">
    <property type="entry name" value="Transaldolase_AS"/>
</dbReference>
<dbReference type="FunFam" id="3.20.20.70:FF:000088">
    <property type="entry name" value="Transaldolase"/>
    <property type="match status" value="1"/>
</dbReference>
<dbReference type="RefSeq" id="XP_003669965.1">
    <property type="nucleotide sequence ID" value="XM_003669917.1"/>
</dbReference>
<evidence type="ECO:0000256" key="10">
    <source>
        <dbReference type="RuleBase" id="RU000501"/>
    </source>
</evidence>
<comment type="catalytic activity">
    <reaction evidence="9 10">
        <text>D-sedoheptulose 7-phosphate + D-glyceraldehyde 3-phosphate = D-erythrose 4-phosphate + beta-D-fructose 6-phosphate</text>
        <dbReference type="Rhea" id="RHEA:17053"/>
        <dbReference type="ChEBI" id="CHEBI:16897"/>
        <dbReference type="ChEBI" id="CHEBI:57483"/>
        <dbReference type="ChEBI" id="CHEBI:57634"/>
        <dbReference type="ChEBI" id="CHEBI:59776"/>
        <dbReference type="EC" id="2.2.1.2"/>
    </reaction>
</comment>
<comment type="function">
    <text evidence="10">Catalyzes the rate-limiting step of the non-oxidative phase in the pentose phosphate pathway. Catalyzes the reversible conversion of sedheptulose-7-phosphate and D-glyceraldehyde 3-phosphate into erythrose-4-phosphate and beta-D-fructose 6-phosphate.</text>
</comment>
<sequence length="337" mass="37705">MPPQKKQKVQPKGEKTSLEYLKETGTKVVADTGDFEQIAKYEPMDSTTNPTLILAASKKEEYAKLMDNAIEYGKSHGDTLEEKAENAIDKLLVEFGTEILKIVPGKVSTEVDARLSFDKEAMVSKAIDLMKLYDEAGISKERVYIKLSSTWEGIQAAKELEEKHGIHTNLTLLFSFVQAVACAEANVSLVSPFVGRITDYYKSKTGKDYPPEDDPGLKSVERIYYYYKKHSYDTVIMAASMRNIGQVKQLAGIDNLTLSLSVLDSLLNSHESIEKRLVPEDAKEKGDEKETFINDESKFRYQLNDDAMATDKLADGIRKFAADAITLTDLVKERLSS</sequence>
<evidence type="ECO:0000256" key="2">
    <source>
        <dbReference type="ARBA" id="ARBA00004857"/>
    </source>
</evidence>
<comment type="pathway">
    <text evidence="2 10">Carbohydrate degradation; pentose phosphate pathway; D-glyceraldehyde 3-phosphate and beta-D-fructose 6-phosphate from D-ribose 5-phosphate and D-xylulose 5-phosphate (non-oxidative stage): step 2/3.</text>
</comment>
<evidence type="ECO:0000256" key="4">
    <source>
        <dbReference type="ARBA" id="ARBA00013151"/>
    </source>
</evidence>
<dbReference type="UniPathway" id="UPA00115">
    <property type="reaction ID" value="UER00414"/>
</dbReference>
<dbReference type="PANTHER" id="PTHR10683">
    <property type="entry name" value="TRANSALDOLASE"/>
    <property type="match status" value="1"/>
</dbReference>
<keyword evidence="6 10" id="KW-0808">Transferase</keyword>
<dbReference type="InterPro" id="IPR001585">
    <property type="entry name" value="TAL/FSA"/>
</dbReference>
<evidence type="ECO:0000256" key="1">
    <source>
        <dbReference type="ARBA" id="ARBA00003518"/>
    </source>
</evidence>
<dbReference type="GeneID" id="11495022"/>
<dbReference type="PROSITE" id="PS01054">
    <property type="entry name" value="TRANSALDOLASE_1"/>
    <property type="match status" value="1"/>
</dbReference>
<evidence type="ECO:0000313" key="11">
    <source>
        <dbReference type="EMBL" id="CCD24722.1"/>
    </source>
</evidence>
<dbReference type="GO" id="GO:0034599">
    <property type="term" value="P:cellular response to oxidative stress"/>
    <property type="evidence" value="ECO:0007669"/>
    <property type="project" value="EnsemblFungi"/>
</dbReference>
<dbReference type="KEGG" id="ndi:NDAI_0D04080"/>
<evidence type="ECO:0000313" key="12">
    <source>
        <dbReference type="Proteomes" id="UP000000689"/>
    </source>
</evidence>
<organism evidence="11 12">
    <name type="scientific">Naumovozyma dairenensis (strain ATCC 10597 / BCRC 20456 / CBS 421 / NBRC 0211 / NRRL Y-12639)</name>
    <name type="common">Saccharomyces dairenensis</name>
    <dbReference type="NCBI Taxonomy" id="1071378"/>
    <lineage>
        <taxon>Eukaryota</taxon>
        <taxon>Fungi</taxon>
        <taxon>Dikarya</taxon>
        <taxon>Ascomycota</taxon>
        <taxon>Saccharomycotina</taxon>
        <taxon>Saccharomycetes</taxon>
        <taxon>Saccharomycetales</taxon>
        <taxon>Saccharomycetaceae</taxon>
        <taxon>Naumovozyma</taxon>
    </lineage>
</organism>
<dbReference type="InterPro" id="IPR013785">
    <property type="entry name" value="Aldolase_TIM"/>
</dbReference>
<keyword evidence="7 10" id="KW-0570">Pentose shunt</keyword>
<dbReference type="eggNOG" id="KOG2772">
    <property type="taxonomic scope" value="Eukaryota"/>
</dbReference>
<dbReference type="GO" id="GO:0004801">
    <property type="term" value="F:transaldolase activity"/>
    <property type="evidence" value="ECO:0007669"/>
    <property type="project" value="UniProtKB-EC"/>
</dbReference>
<dbReference type="GO" id="GO:0005737">
    <property type="term" value="C:cytoplasm"/>
    <property type="evidence" value="ECO:0007669"/>
    <property type="project" value="InterPro"/>
</dbReference>
<dbReference type="STRING" id="1071378.G0WAB1"/>
<keyword evidence="8" id="KW-0704">Schiff base</keyword>
<dbReference type="SUPFAM" id="SSF51569">
    <property type="entry name" value="Aldolase"/>
    <property type="match status" value="1"/>
</dbReference>
<accession>G0WAB1</accession>
<proteinExistence type="inferred from homology"/>
<evidence type="ECO:0000256" key="7">
    <source>
        <dbReference type="ARBA" id="ARBA00023126"/>
    </source>
</evidence>
<dbReference type="PROSITE" id="PS00958">
    <property type="entry name" value="TRANSALDOLASE_2"/>
    <property type="match status" value="1"/>
</dbReference>
<dbReference type="HOGENOM" id="CLU_047470_0_1_1"/>
<dbReference type="GO" id="GO:0009052">
    <property type="term" value="P:pentose-phosphate shunt, non-oxidative branch"/>
    <property type="evidence" value="ECO:0007669"/>
    <property type="project" value="TreeGrafter"/>
</dbReference>
<dbReference type="PANTHER" id="PTHR10683:SF18">
    <property type="entry name" value="TRANSALDOLASE"/>
    <property type="match status" value="1"/>
</dbReference>
<dbReference type="AlphaFoldDB" id="G0WAB1"/>
<evidence type="ECO:0000256" key="6">
    <source>
        <dbReference type="ARBA" id="ARBA00022679"/>
    </source>
</evidence>
<dbReference type="EC" id="2.2.1.2" evidence="4 10"/>
<dbReference type="Gene3D" id="3.20.20.70">
    <property type="entry name" value="Aldolase class I"/>
    <property type="match status" value="1"/>
</dbReference>
<gene>
    <name evidence="11" type="primary">NDAI0D04080</name>
    <name evidence="11" type="ordered locus">NDAI_0D04080</name>
</gene>
<evidence type="ECO:0000256" key="8">
    <source>
        <dbReference type="ARBA" id="ARBA00023270"/>
    </source>
</evidence>
<reference evidence="11 12" key="1">
    <citation type="journal article" date="2011" name="Proc. Natl. Acad. Sci. U.S.A.">
        <title>Evolutionary erosion of yeast sex chromosomes by mating-type switching accidents.</title>
        <authorList>
            <person name="Gordon J.L."/>
            <person name="Armisen D."/>
            <person name="Proux-Wera E."/>
            <person name="Oheigeartaigh S.S."/>
            <person name="Byrne K.P."/>
            <person name="Wolfe K.H."/>
        </authorList>
    </citation>
    <scope>NUCLEOTIDE SEQUENCE [LARGE SCALE GENOMIC DNA]</scope>
    <source>
        <strain evidence="12">ATCC 10597 / BCRC 20456 / CBS 421 / NBRC 0211 / NRRL Y-12639</strain>
    </source>
</reference>
<evidence type="ECO:0000256" key="9">
    <source>
        <dbReference type="ARBA" id="ARBA00048810"/>
    </source>
</evidence>
<evidence type="ECO:0000256" key="3">
    <source>
        <dbReference type="ARBA" id="ARBA00008012"/>
    </source>
</evidence>
<dbReference type="Proteomes" id="UP000000689">
    <property type="component" value="Chromosome 4"/>
</dbReference>
<dbReference type="EMBL" id="HE580270">
    <property type="protein sequence ID" value="CCD24722.1"/>
    <property type="molecule type" value="Genomic_DNA"/>
</dbReference>
<dbReference type="InterPro" id="IPR004730">
    <property type="entry name" value="Transaldolase_1"/>
</dbReference>
<keyword evidence="12" id="KW-1185">Reference proteome</keyword>
<dbReference type="GO" id="GO:0005975">
    <property type="term" value="P:carbohydrate metabolic process"/>
    <property type="evidence" value="ECO:0007669"/>
    <property type="project" value="InterPro"/>
</dbReference>
<evidence type="ECO:0000256" key="5">
    <source>
        <dbReference type="ARBA" id="ARBA00018292"/>
    </source>
</evidence>